<feature type="region of interest" description="Disordered" evidence="1">
    <location>
        <begin position="368"/>
        <end position="483"/>
    </location>
</feature>
<feature type="domain" description="Poly(A) RNA polymerase mitochondrial-like central palm" evidence="2">
    <location>
        <begin position="10"/>
        <end position="145"/>
    </location>
</feature>
<dbReference type="SMR" id="A0A803N525"/>
<protein>
    <recommendedName>
        <fullName evidence="2">Poly(A) RNA polymerase mitochondrial-like central palm domain-containing protein</fullName>
    </recommendedName>
</protein>
<dbReference type="PANTHER" id="PTHR12271:SF123">
    <property type="entry name" value="PROTEIN HESO1"/>
    <property type="match status" value="1"/>
</dbReference>
<dbReference type="InterPro" id="IPR054708">
    <property type="entry name" value="MTPAP-like_central"/>
</dbReference>
<dbReference type="CDD" id="cd05402">
    <property type="entry name" value="NT_PAP_TUTase"/>
    <property type="match status" value="1"/>
</dbReference>
<dbReference type="GO" id="GO:0005737">
    <property type="term" value="C:cytoplasm"/>
    <property type="evidence" value="ECO:0007669"/>
    <property type="project" value="EnsemblPlants"/>
</dbReference>
<dbReference type="SUPFAM" id="SSF81301">
    <property type="entry name" value="Nucleotidyltransferase"/>
    <property type="match status" value="1"/>
</dbReference>
<dbReference type="AlphaFoldDB" id="A0A803N525"/>
<dbReference type="GO" id="GO:0050265">
    <property type="term" value="F:RNA uridylyltransferase activity"/>
    <property type="evidence" value="ECO:0007669"/>
    <property type="project" value="EnsemblPlants"/>
</dbReference>
<dbReference type="Pfam" id="PF22600">
    <property type="entry name" value="MTPAP-like_central"/>
    <property type="match status" value="1"/>
</dbReference>
<dbReference type="OrthoDB" id="2274644at2759"/>
<evidence type="ECO:0000313" key="4">
    <source>
        <dbReference type="Proteomes" id="UP000596660"/>
    </source>
</evidence>
<evidence type="ECO:0000313" key="3">
    <source>
        <dbReference type="EnsemblPlants" id="AUR62040698-RA:cds"/>
    </source>
</evidence>
<dbReference type="Proteomes" id="UP000596660">
    <property type="component" value="Unplaced"/>
</dbReference>
<dbReference type="InterPro" id="IPR043519">
    <property type="entry name" value="NT_sf"/>
</dbReference>
<dbReference type="Gramene" id="AUR62040698-RA">
    <property type="protein sequence ID" value="AUR62040698-RA:cds"/>
    <property type="gene ID" value="AUR62040698"/>
</dbReference>
<dbReference type="RefSeq" id="XP_021757267.1">
    <property type="nucleotide sequence ID" value="XM_021901575.1"/>
</dbReference>
<proteinExistence type="predicted"/>
<dbReference type="EnsemblPlants" id="AUR62040698-RA">
    <property type="protein sequence ID" value="AUR62040698-RA:cds"/>
    <property type="gene ID" value="AUR62040698"/>
</dbReference>
<dbReference type="PANTHER" id="PTHR12271">
    <property type="entry name" value="POLY A POLYMERASE CID PAP -RELATED"/>
    <property type="match status" value="1"/>
</dbReference>
<accession>A0A803N525</accession>
<dbReference type="GO" id="GO:0010587">
    <property type="term" value="P:miRNA catabolic process"/>
    <property type="evidence" value="ECO:0007669"/>
    <property type="project" value="EnsemblPlants"/>
</dbReference>
<dbReference type="GeneID" id="110722302"/>
<reference evidence="3" key="1">
    <citation type="journal article" date="2017" name="Nature">
        <title>The genome of Chenopodium quinoa.</title>
        <authorList>
            <person name="Jarvis D.E."/>
            <person name="Ho Y.S."/>
            <person name="Lightfoot D.J."/>
            <person name="Schmoeckel S.M."/>
            <person name="Li B."/>
            <person name="Borm T.J.A."/>
            <person name="Ohyanagi H."/>
            <person name="Mineta K."/>
            <person name="Michell C.T."/>
            <person name="Saber N."/>
            <person name="Kharbatia N.M."/>
            <person name="Rupper R.R."/>
            <person name="Sharp A.R."/>
            <person name="Dally N."/>
            <person name="Boughton B.A."/>
            <person name="Woo Y.H."/>
            <person name="Gao G."/>
            <person name="Schijlen E.G.W.M."/>
            <person name="Guo X."/>
            <person name="Momin A.A."/>
            <person name="Negrao S."/>
            <person name="Al-Babili S."/>
            <person name="Gehring C."/>
            <person name="Roessner U."/>
            <person name="Jung C."/>
            <person name="Murphy K."/>
            <person name="Arold S.T."/>
            <person name="Gojobori T."/>
            <person name="van der Linden C.G."/>
            <person name="van Loo E.N."/>
            <person name="Jellen E.N."/>
            <person name="Maughan P.J."/>
            <person name="Tester M."/>
        </authorList>
    </citation>
    <scope>NUCLEOTIDE SEQUENCE [LARGE SCALE GENOMIC DNA]</scope>
    <source>
        <strain evidence="3">cv. PI 614886</strain>
    </source>
</reference>
<reference evidence="3" key="2">
    <citation type="submission" date="2021-03" db="UniProtKB">
        <authorList>
            <consortium name="EnsemblPlants"/>
        </authorList>
    </citation>
    <scope>IDENTIFICATION</scope>
</reference>
<organism evidence="3 4">
    <name type="scientific">Chenopodium quinoa</name>
    <name type="common">Quinoa</name>
    <dbReference type="NCBI Taxonomy" id="63459"/>
    <lineage>
        <taxon>Eukaryota</taxon>
        <taxon>Viridiplantae</taxon>
        <taxon>Streptophyta</taxon>
        <taxon>Embryophyta</taxon>
        <taxon>Tracheophyta</taxon>
        <taxon>Spermatophyta</taxon>
        <taxon>Magnoliopsida</taxon>
        <taxon>eudicotyledons</taxon>
        <taxon>Gunneridae</taxon>
        <taxon>Pentapetalae</taxon>
        <taxon>Caryophyllales</taxon>
        <taxon>Chenopodiaceae</taxon>
        <taxon>Chenopodioideae</taxon>
        <taxon>Atripliceae</taxon>
        <taxon>Chenopodium</taxon>
    </lineage>
</organism>
<name>A0A803N525_CHEQI</name>
<dbReference type="Gene3D" id="3.30.460.10">
    <property type="entry name" value="Beta Polymerase, domain 2"/>
    <property type="match status" value="1"/>
</dbReference>
<evidence type="ECO:0000259" key="2">
    <source>
        <dbReference type="Pfam" id="PF22600"/>
    </source>
</evidence>
<gene>
    <name evidence="3" type="primary">LOC110722302</name>
</gene>
<sequence length="483" mass="54671">MGSQSMLELTLNEILHVINPLREDLETRMQIIEELRVAVSTIESLRGATVEPFGSFVSQLFSRWGDLDISIELSNGLYIAVAARKHKQALLGDVLKALRRAGSFRRLQSVSHARVPILKLESKYQNISCDISINNVSGKMKSKFLLWISLIDQRFRNMVLLVKEWAKANNINSPKTGTFNSYSLSLLVIFHFQTCLPAILPPLKDLYPGNMADELIGIKADVERRIEEISLSNISKFNKERRVNHSSLSELFTSFLAKFSDISTRATELGISTYTGHWEDINTTTRWLPKTFAIFIEDPFEQPENTARAVTNTQLTRIGEVFTNTYHRIIAPNQTRNTLIPSLVRYEISHFFPGAAFASPMANGRAYPRTNHNARYSSSSNSSLQFQHPFQRTRQLSHPNNMTPQKSNQVFQGQASANIQRFPRNSPRSQPKRVAREAATPSEGLAQPHTPRPGQVNNVATQKPAKVSQRQTQQIWRPKQSDS</sequence>
<dbReference type="KEGG" id="cqi:110722302"/>
<feature type="compositionally biased region" description="Polar residues" evidence="1">
    <location>
        <begin position="384"/>
        <end position="419"/>
    </location>
</feature>
<dbReference type="OMA" id="DWDTRIT"/>
<dbReference type="GO" id="GO:0031123">
    <property type="term" value="P:RNA 3'-end processing"/>
    <property type="evidence" value="ECO:0007669"/>
    <property type="project" value="TreeGrafter"/>
</dbReference>
<keyword evidence="4" id="KW-1185">Reference proteome</keyword>
<dbReference type="SUPFAM" id="SSF81631">
    <property type="entry name" value="PAP/OAS1 substrate-binding domain"/>
    <property type="match status" value="1"/>
</dbReference>
<dbReference type="Gene3D" id="1.10.1410.10">
    <property type="match status" value="1"/>
</dbReference>
<dbReference type="GO" id="GO:0005634">
    <property type="term" value="C:nucleus"/>
    <property type="evidence" value="ECO:0007669"/>
    <property type="project" value="EnsemblPlants"/>
</dbReference>
<evidence type="ECO:0000256" key="1">
    <source>
        <dbReference type="SAM" id="MobiDB-lite"/>
    </source>
</evidence>